<protein>
    <recommendedName>
        <fullName evidence="1">NAD(P)-binding domain-containing protein</fullName>
    </recommendedName>
</protein>
<comment type="caution">
    <text evidence="2">The sequence shown here is derived from an EMBL/GenBank/DDBJ whole genome shotgun (WGS) entry which is preliminary data.</text>
</comment>
<organism evidence="2 3">
    <name type="scientific">Candidatus Gottesmanbacteria bacterium RIFCSPLOWO2_01_FULL_39_12b</name>
    <dbReference type="NCBI Taxonomy" id="1798388"/>
    <lineage>
        <taxon>Bacteria</taxon>
        <taxon>Candidatus Gottesmaniibacteriota</taxon>
    </lineage>
</organism>
<dbReference type="Proteomes" id="UP000176609">
    <property type="component" value="Unassembled WGS sequence"/>
</dbReference>
<evidence type="ECO:0000313" key="3">
    <source>
        <dbReference type="Proteomes" id="UP000176609"/>
    </source>
</evidence>
<evidence type="ECO:0000313" key="2">
    <source>
        <dbReference type="EMBL" id="OGG26721.1"/>
    </source>
</evidence>
<dbReference type="InterPro" id="IPR036291">
    <property type="entry name" value="NAD(P)-bd_dom_sf"/>
</dbReference>
<accession>A0A1F6APW0</accession>
<dbReference type="PANTHER" id="PTHR43000">
    <property type="entry name" value="DTDP-D-GLUCOSE 4,6-DEHYDRATASE-RELATED"/>
    <property type="match status" value="1"/>
</dbReference>
<dbReference type="EMBL" id="MFJR01000007">
    <property type="protein sequence ID" value="OGG26721.1"/>
    <property type="molecule type" value="Genomic_DNA"/>
</dbReference>
<dbReference type="SUPFAM" id="SSF51735">
    <property type="entry name" value="NAD(P)-binding Rossmann-fold domains"/>
    <property type="match status" value="1"/>
</dbReference>
<feature type="domain" description="NAD(P)-binding" evidence="1">
    <location>
        <begin position="4"/>
        <end position="298"/>
    </location>
</feature>
<dbReference type="Gene3D" id="3.40.50.720">
    <property type="entry name" value="NAD(P)-binding Rossmann-like Domain"/>
    <property type="match status" value="1"/>
</dbReference>
<evidence type="ECO:0000259" key="1">
    <source>
        <dbReference type="Pfam" id="PF16363"/>
    </source>
</evidence>
<dbReference type="AlphaFoldDB" id="A0A1F6APW0"/>
<proteinExistence type="predicted"/>
<sequence>MKILITGISGFVGYWLSYDLMKKGHEVFGLSRKKNNSLPKKIVQYQSDITDSKLVNNIIQEVSPGSIYHLSSQSNIPYSIIHPQETMQINVNGTLNLLEAIRISKRKIKLFSFGSSSEYGKNSLTNKSFSEDSALYPSNPYGVSKVAQGHLVSIYKRLYLLPAYHLRPFAIIGPGKNGDAVSDFASRIVTIERGLEKYLPVGNLTSFRDFIDIRDFVNALNIISKNGNSYDVYNICSGRGRQLKEVLAIMIKMAKVKIPVRYDKSRYRAYDDNYLVGDPKRLNLLGFEPKYSITQSLENIMEFWRKNHG</sequence>
<reference evidence="2 3" key="1">
    <citation type="journal article" date="2016" name="Nat. Commun.">
        <title>Thousands of microbial genomes shed light on interconnected biogeochemical processes in an aquifer system.</title>
        <authorList>
            <person name="Anantharaman K."/>
            <person name="Brown C.T."/>
            <person name="Hug L.A."/>
            <person name="Sharon I."/>
            <person name="Castelle C.J."/>
            <person name="Probst A.J."/>
            <person name="Thomas B.C."/>
            <person name="Singh A."/>
            <person name="Wilkins M.J."/>
            <person name="Karaoz U."/>
            <person name="Brodie E.L."/>
            <person name="Williams K.H."/>
            <person name="Hubbard S.S."/>
            <person name="Banfield J.F."/>
        </authorList>
    </citation>
    <scope>NUCLEOTIDE SEQUENCE [LARGE SCALE GENOMIC DNA]</scope>
</reference>
<gene>
    <name evidence="2" type="ORF">A2960_00935</name>
</gene>
<name>A0A1F6APW0_9BACT</name>
<dbReference type="InterPro" id="IPR016040">
    <property type="entry name" value="NAD(P)-bd_dom"/>
</dbReference>
<dbReference type="Pfam" id="PF16363">
    <property type="entry name" value="GDP_Man_Dehyd"/>
    <property type="match status" value="1"/>
</dbReference>
<dbReference type="Gene3D" id="3.90.25.10">
    <property type="entry name" value="UDP-galactose 4-epimerase, domain 1"/>
    <property type="match status" value="1"/>
</dbReference>